<name>A0A161ZKS3_DAUCS</name>
<evidence type="ECO:0000259" key="4">
    <source>
        <dbReference type="Pfam" id="PF13947"/>
    </source>
</evidence>
<dbReference type="AlphaFoldDB" id="A0A161ZKS3"/>
<dbReference type="OMA" id="RSCEDIC"/>
<protein>
    <recommendedName>
        <fullName evidence="4">Wall-associated receptor kinase galacturonan-binding domain-containing protein</fullName>
    </recommendedName>
</protein>
<dbReference type="EMBL" id="LNRQ01000007">
    <property type="protein sequence ID" value="KZM87762.1"/>
    <property type="molecule type" value="Genomic_DNA"/>
</dbReference>
<comment type="subcellular location">
    <subcellularLocation>
        <location evidence="1">Membrane</location>
        <topology evidence="1">Single-pass membrane protein</topology>
    </subcellularLocation>
</comment>
<dbReference type="EMBL" id="CP093349">
    <property type="protein sequence ID" value="WOH09094.1"/>
    <property type="molecule type" value="Genomic_DNA"/>
</dbReference>
<dbReference type="Proteomes" id="UP000077755">
    <property type="component" value="Chromosome 7"/>
</dbReference>
<sequence>MQNPRQIMSLCLRIVIIALLSVASCSLKVHKSNISSSCNMNLNISCPFYLEDHPQNCRNFSYPLSCHNNRTSLPLLSTEFYVEAINYANSSVRITDSDIATCSSFTLIPYRYDSDKYFYVKDIFSPLGEYNTPLTFIACSTPVINSSISKRYKRTSVCSSSSVTSYVVVGYMDYSEVENNCTIRKTSWVSSAWPGINKTSFMDIHDFTYGIELPFRYFACLECYAPRSPYCRSIVTCDPGE</sequence>
<dbReference type="InterPro" id="IPR025287">
    <property type="entry name" value="WAK_GUB"/>
</dbReference>
<evidence type="ECO:0000256" key="1">
    <source>
        <dbReference type="ARBA" id="ARBA00004167"/>
    </source>
</evidence>
<evidence type="ECO:0000256" key="3">
    <source>
        <dbReference type="SAM" id="SignalP"/>
    </source>
</evidence>
<accession>A0A161ZKS3</accession>
<evidence type="ECO:0000256" key="2">
    <source>
        <dbReference type="ARBA" id="ARBA00022729"/>
    </source>
</evidence>
<reference evidence="6" key="2">
    <citation type="submission" date="2022-03" db="EMBL/GenBank/DDBJ databases">
        <title>Draft title - Genomic analysis of global carrot germplasm unveils the trajectory of domestication and the origin of high carotenoid orange carrot.</title>
        <authorList>
            <person name="Iorizzo M."/>
            <person name="Ellison S."/>
            <person name="Senalik D."/>
            <person name="Macko-Podgorni A."/>
            <person name="Grzebelus D."/>
            <person name="Bostan H."/>
            <person name="Rolling W."/>
            <person name="Curaba J."/>
            <person name="Simon P."/>
        </authorList>
    </citation>
    <scope>NUCLEOTIDE SEQUENCE</scope>
    <source>
        <tissue evidence="6">Leaf</tissue>
    </source>
</reference>
<dbReference type="Pfam" id="PF13947">
    <property type="entry name" value="GUB_WAK_bind"/>
    <property type="match status" value="1"/>
</dbReference>
<gene>
    <name evidence="5" type="ORF">DCAR_024863</name>
    <name evidence="6" type="ORF">DCAR_0728549</name>
</gene>
<feature type="chain" id="PRO_5007830461" description="Wall-associated receptor kinase galacturonan-binding domain-containing protein" evidence="3">
    <location>
        <begin position="27"/>
        <end position="241"/>
    </location>
</feature>
<feature type="signal peptide" evidence="3">
    <location>
        <begin position="1"/>
        <end position="26"/>
    </location>
</feature>
<organism evidence="5">
    <name type="scientific">Daucus carota subsp. sativus</name>
    <name type="common">Carrot</name>
    <dbReference type="NCBI Taxonomy" id="79200"/>
    <lineage>
        <taxon>Eukaryota</taxon>
        <taxon>Viridiplantae</taxon>
        <taxon>Streptophyta</taxon>
        <taxon>Embryophyta</taxon>
        <taxon>Tracheophyta</taxon>
        <taxon>Spermatophyta</taxon>
        <taxon>Magnoliopsida</taxon>
        <taxon>eudicotyledons</taxon>
        <taxon>Gunneridae</taxon>
        <taxon>Pentapetalae</taxon>
        <taxon>asterids</taxon>
        <taxon>campanulids</taxon>
        <taxon>Apiales</taxon>
        <taxon>Apiaceae</taxon>
        <taxon>Apioideae</taxon>
        <taxon>Scandiceae</taxon>
        <taxon>Daucinae</taxon>
        <taxon>Daucus</taxon>
        <taxon>Daucus sect. Daucus</taxon>
    </lineage>
</organism>
<proteinExistence type="predicted"/>
<dbReference type="GO" id="GO:0030247">
    <property type="term" value="F:polysaccharide binding"/>
    <property type="evidence" value="ECO:0007669"/>
    <property type="project" value="InterPro"/>
</dbReference>
<keyword evidence="2 3" id="KW-0732">Signal</keyword>
<evidence type="ECO:0000313" key="6">
    <source>
        <dbReference type="EMBL" id="WOH09094.1"/>
    </source>
</evidence>
<dbReference type="Gramene" id="KZM87762">
    <property type="protein sequence ID" value="KZM87762"/>
    <property type="gene ID" value="DCAR_024863"/>
</dbReference>
<dbReference type="PROSITE" id="PS51257">
    <property type="entry name" value="PROKAR_LIPOPROTEIN"/>
    <property type="match status" value="1"/>
</dbReference>
<evidence type="ECO:0000313" key="5">
    <source>
        <dbReference type="EMBL" id="KZM87762.1"/>
    </source>
</evidence>
<evidence type="ECO:0000313" key="7">
    <source>
        <dbReference type="Proteomes" id="UP000077755"/>
    </source>
</evidence>
<feature type="domain" description="Wall-associated receptor kinase galacturonan-binding" evidence="4">
    <location>
        <begin position="36"/>
        <end position="96"/>
    </location>
</feature>
<keyword evidence="7" id="KW-1185">Reference proteome</keyword>
<reference evidence="5" key="1">
    <citation type="journal article" date="2016" name="Nat. Genet.">
        <title>A high-quality carrot genome assembly provides new insights into carotenoid accumulation and asterid genome evolution.</title>
        <authorList>
            <person name="Iorizzo M."/>
            <person name="Ellison S."/>
            <person name="Senalik D."/>
            <person name="Zeng P."/>
            <person name="Satapoomin P."/>
            <person name="Huang J."/>
            <person name="Bowman M."/>
            <person name="Iovene M."/>
            <person name="Sanseverino W."/>
            <person name="Cavagnaro P."/>
            <person name="Yildiz M."/>
            <person name="Macko-Podgorni A."/>
            <person name="Moranska E."/>
            <person name="Grzebelus E."/>
            <person name="Grzebelus D."/>
            <person name="Ashrafi H."/>
            <person name="Zheng Z."/>
            <person name="Cheng S."/>
            <person name="Spooner D."/>
            <person name="Van Deynze A."/>
            <person name="Simon P."/>
        </authorList>
    </citation>
    <scope>NUCLEOTIDE SEQUENCE [LARGE SCALE GENOMIC DNA]</scope>
    <source>
        <tissue evidence="5">Leaf</tissue>
    </source>
</reference>
<dbReference type="PANTHER" id="PTHR33138:SF30">
    <property type="entry name" value="LEAF RUST 10 DISEASE-RESISTANCE LOCUS RECEPTOR-LIKE PROTEIN KINASE-LIKE 2.7"/>
    <property type="match status" value="1"/>
</dbReference>
<dbReference type="PANTHER" id="PTHR33138">
    <property type="entry name" value="OS01G0690200 PROTEIN"/>
    <property type="match status" value="1"/>
</dbReference>
<dbReference type="GO" id="GO:0016020">
    <property type="term" value="C:membrane"/>
    <property type="evidence" value="ECO:0007669"/>
    <property type="project" value="UniProtKB-SubCell"/>
</dbReference>